<evidence type="ECO:0000256" key="5">
    <source>
        <dbReference type="SAM" id="MobiDB-lite"/>
    </source>
</evidence>
<dbReference type="InterPro" id="IPR004842">
    <property type="entry name" value="SLC12A_fam"/>
</dbReference>
<dbReference type="OrthoDB" id="2020542at2759"/>
<dbReference type="Pfam" id="PF03522">
    <property type="entry name" value="SLC12"/>
    <property type="match status" value="1"/>
</dbReference>
<keyword evidence="2" id="KW-0812">Transmembrane</keyword>
<dbReference type="Proteomes" id="UP000018936">
    <property type="component" value="Unassembled WGS sequence"/>
</dbReference>
<protein>
    <submittedName>
        <fullName evidence="7">Solute carrier family 12 member 3</fullName>
    </submittedName>
</protein>
<evidence type="ECO:0000256" key="1">
    <source>
        <dbReference type="ARBA" id="ARBA00004141"/>
    </source>
</evidence>
<keyword evidence="3" id="KW-1133">Transmembrane helix</keyword>
<evidence type="ECO:0000256" key="3">
    <source>
        <dbReference type="ARBA" id="ARBA00022989"/>
    </source>
</evidence>
<feature type="region of interest" description="Disordered" evidence="5">
    <location>
        <begin position="183"/>
        <end position="211"/>
    </location>
</feature>
<keyword evidence="8" id="KW-1185">Reference proteome</keyword>
<dbReference type="EMBL" id="AZIM01001672">
    <property type="protein sequence ID" value="ETE66058.1"/>
    <property type="molecule type" value="Genomic_DNA"/>
</dbReference>
<reference evidence="7 8" key="1">
    <citation type="journal article" date="2013" name="Proc. Natl. Acad. Sci. U.S.A.">
        <title>The king cobra genome reveals dynamic gene evolution and adaptation in the snake venom system.</title>
        <authorList>
            <person name="Vonk F.J."/>
            <person name="Casewell N.R."/>
            <person name="Henkel C.V."/>
            <person name="Heimberg A.M."/>
            <person name="Jansen H.J."/>
            <person name="McCleary R.J."/>
            <person name="Kerkkamp H.M."/>
            <person name="Vos R.A."/>
            <person name="Guerreiro I."/>
            <person name="Calvete J.J."/>
            <person name="Wuster W."/>
            <person name="Woods A.E."/>
            <person name="Logan J.M."/>
            <person name="Harrison R.A."/>
            <person name="Castoe T.A."/>
            <person name="de Koning A.P."/>
            <person name="Pollock D.D."/>
            <person name="Yandell M."/>
            <person name="Calderon D."/>
            <person name="Renjifo C."/>
            <person name="Currier R.B."/>
            <person name="Salgado D."/>
            <person name="Pla D."/>
            <person name="Sanz L."/>
            <person name="Hyder A.S."/>
            <person name="Ribeiro J.M."/>
            <person name="Arntzen J.W."/>
            <person name="van den Thillart G.E."/>
            <person name="Boetzer M."/>
            <person name="Pirovano W."/>
            <person name="Dirks R.P."/>
            <person name="Spaink H.P."/>
            <person name="Duboule D."/>
            <person name="McGlinn E."/>
            <person name="Kini R.M."/>
            <person name="Richardson M.K."/>
        </authorList>
    </citation>
    <scope>NUCLEOTIDE SEQUENCE</scope>
    <source>
        <tissue evidence="7">Blood</tissue>
    </source>
</reference>
<feature type="non-terminal residue" evidence="7">
    <location>
        <position position="1"/>
    </location>
</feature>
<evidence type="ECO:0000313" key="8">
    <source>
        <dbReference type="Proteomes" id="UP000018936"/>
    </source>
</evidence>
<dbReference type="GO" id="GO:1990573">
    <property type="term" value="P:potassium ion import across plasma membrane"/>
    <property type="evidence" value="ECO:0007669"/>
    <property type="project" value="TreeGrafter"/>
</dbReference>
<dbReference type="GO" id="GO:0055064">
    <property type="term" value="P:chloride ion homeostasis"/>
    <property type="evidence" value="ECO:0007669"/>
    <property type="project" value="TreeGrafter"/>
</dbReference>
<evidence type="ECO:0000313" key="7">
    <source>
        <dbReference type="EMBL" id="ETE66058.1"/>
    </source>
</evidence>
<proteinExistence type="predicted"/>
<keyword evidence="4" id="KW-0472">Membrane</keyword>
<feature type="compositionally biased region" description="Basic and acidic residues" evidence="5">
    <location>
        <begin position="200"/>
        <end position="211"/>
    </location>
</feature>
<evidence type="ECO:0000256" key="4">
    <source>
        <dbReference type="ARBA" id="ARBA00023136"/>
    </source>
</evidence>
<dbReference type="GO" id="GO:0055075">
    <property type="term" value="P:potassium ion homeostasis"/>
    <property type="evidence" value="ECO:0007669"/>
    <property type="project" value="TreeGrafter"/>
</dbReference>
<comment type="caution">
    <text evidence="7">The sequence shown here is derived from an EMBL/GenBank/DDBJ whole genome shotgun (WGS) entry which is preliminary data.</text>
</comment>
<feature type="non-terminal residue" evidence="7">
    <location>
        <position position="267"/>
    </location>
</feature>
<dbReference type="PANTHER" id="PTHR11827:SF9">
    <property type="entry name" value="SOLUTE CARRIER FAMILY 12 MEMBER 3"/>
    <property type="match status" value="1"/>
</dbReference>
<feature type="domain" description="SLC12A transporter C-terminal" evidence="6">
    <location>
        <begin position="46"/>
        <end position="185"/>
    </location>
</feature>
<dbReference type="GO" id="GO:0008511">
    <property type="term" value="F:sodium:potassium:chloride symporter activity"/>
    <property type="evidence" value="ECO:0007669"/>
    <property type="project" value="TreeGrafter"/>
</dbReference>
<dbReference type="GO" id="GO:0016324">
    <property type="term" value="C:apical plasma membrane"/>
    <property type="evidence" value="ECO:0007669"/>
    <property type="project" value="TreeGrafter"/>
</dbReference>
<comment type="subcellular location">
    <subcellularLocation>
        <location evidence="1">Membrane</location>
        <topology evidence="1">Multi-pass membrane protein</topology>
    </subcellularLocation>
</comment>
<gene>
    <name evidence="7" type="primary">SLC12A3</name>
    <name evidence="7" type="ORF">L345_08166</name>
</gene>
<name>V8NWM2_OPHHA</name>
<dbReference type="InterPro" id="IPR018491">
    <property type="entry name" value="SLC12_C"/>
</dbReference>
<accession>V8NWM2</accession>
<organism evidence="7 8">
    <name type="scientific">Ophiophagus hannah</name>
    <name type="common">King cobra</name>
    <name type="synonym">Naja hannah</name>
    <dbReference type="NCBI Taxonomy" id="8665"/>
    <lineage>
        <taxon>Eukaryota</taxon>
        <taxon>Metazoa</taxon>
        <taxon>Chordata</taxon>
        <taxon>Craniata</taxon>
        <taxon>Vertebrata</taxon>
        <taxon>Euteleostomi</taxon>
        <taxon>Lepidosauria</taxon>
        <taxon>Squamata</taxon>
        <taxon>Bifurcata</taxon>
        <taxon>Unidentata</taxon>
        <taxon>Episquamata</taxon>
        <taxon>Toxicofera</taxon>
        <taxon>Serpentes</taxon>
        <taxon>Colubroidea</taxon>
        <taxon>Elapidae</taxon>
        <taxon>Elapinae</taxon>
        <taxon>Ophiophagus</taxon>
    </lineage>
</organism>
<dbReference type="AlphaFoldDB" id="V8NWM2"/>
<sequence length="267" mass="30262">MRVKEGLNISRIMQAHINPAFDPAEVPQKSSEVSAVTGTLDPDASMAEQQASTIFQMDHGKKTIDIYWLFDDGGLTLLIPYLLGRKKRWGKCTIRVFVGGQINRMDEERKAIVSLLSKFRLGFREVHILPDINQKPRPEHVKRFDDLIAPFRLNDGFKDDAVVNEMRHGCPWKISDEEVAKNKAKPVHGLAGDPLARSQVSRDPDKRQPGKRLDFLLSVGPSWVREHCSMEKKFPAGSCFADELSRGSIARMKAKNKRPMVENKCWV</sequence>
<dbReference type="GO" id="GO:0055078">
    <property type="term" value="P:sodium ion homeostasis"/>
    <property type="evidence" value="ECO:0007669"/>
    <property type="project" value="TreeGrafter"/>
</dbReference>
<dbReference type="PANTHER" id="PTHR11827">
    <property type="entry name" value="SOLUTE CARRIER FAMILY 12, CATION COTRANSPORTERS"/>
    <property type="match status" value="1"/>
</dbReference>
<dbReference type="GO" id="GO:0006884">
    <property type="term" value="P:cell volume homeostasis"/>
    <property type="evidence" value="ECO:0007669"/>
    <property type="project" value="TreeGrafter"/>
</dbReference>
<evidence type="ECO:0000259" key="6">
    <source>
        <dbReference type="Pfam" id="PF03522"/>
    </source>
</evidence>
<evidence type="ECO:0000256" key="2">
    <source>
        <dbReference type="ARBA" id="ARBA00022692"/>
    </source>
</evidence>